<gene>
    <name evidence="1" type="ORF">METZ01_LOCUS308782</name>
</gene>
<name>A0A382N5T4_9ZZZZ</name>
<reference evidence="1" key="1">
    <citation type="submission" date="2018-05" db="EMBL/GenBank/DDBJ databases">
        <authorList>
            <person name="Lanie J.A."/>
            <person name="Ng W.-L."/>
            <person name="Kazmierczak K.M."/>
            <person name="Andrzejewski T.M."/>
            <person name="Davidsen T.M."/>
            <person name="Wayne K.J."/>
            <person name="Tettelin H."/>
            <person name="Glass J.I."/>
            <person name="Rusch D."/>
            <person name="Podicherti R."/>
            <person name="Tsui H.-C.T."/>
            <person name="Winkler M.E."/>
        </authorList>
    </citation>
    <scope>NUCLEOTIDE SEQUENCE</scope>
</reference>
<dbReference type="AlphaFoldDB" id="A0A382N5T4"/>
<feature type="non-terminal residue" evidence="1">
    <location>
        <position position="1"/>
    </location>
</feature>
<protein>
    <submittedName>
        <fullName evidence="1">Uncharacterized protein</fullName>
    </submittedName>
</protein>
<dbReference type="EMBL" id="UINC01097864">
    <property type="protein sequence ID" value="SVC55928.1"/>
    <property type="molecule type" value="Genomic_DNA"/>
</dbReference>
<organism evidence="1">
    <name type="scientific">marine metagenome</name>
    <dbReference type="NCBI Taxonomy" id="408172"/>
    <lineage>
        <taxon>unclassified sequences</taxon>
        <taxon>metagenomes</taxon>
        <taxon>ecological metagenomes</taxon>
    </lineage>
</organism>
<proteinExistence type="predicted"/>
<evidence type="ECO:0000313" key="1">
    <source>
        <dbReference type="EMBL" id="SVC55928.1"/>
    </source>
</evidence>
<sequence>VDEVLVESWEVCSGWVEEFCINTQDHMDGYDFGVGVFVKSDDGGYIDEPFGMRPMCNYHLSNGGFPHPSGDGVSLTRQTWELLVQMCGYLTEEGGEVCFEADSIKPTLEPFRITDRRSDGDITPQGEVLEYAKHAAVVMGLVE</sequence>
<accession>A0A382N5T4</accession>